<dbReference type="EMBL" id="BTSY01000002">
    <property type="protein sequence ID" value="GMT15471.1"/>
    <property type="molecule type" value="Genomic_DNA"/>
</dbReference>
<dbReference type="SFLD" id="SFLDS00019">
    <property type="entry name" value="Glutathione_Transferase_(cytos"/>
    <property type="match status" value="1"/>
</dbReference>
<dbReference type="CDD" id="cd03039">
    <property type="entry name" value="GST_N_Sigma_like"/>
    <property type="match status" value="2"/>
</dbReference>
<dbReference type="FunFam" id="3.40.30.10:FF:000258">
    <property type="entry name" value="Glutathione S-transferase"/>
    <property type="match status" value="1"/>
</dbReference>
<accession>A0AAV5V9Q0</accession>
<dbReference type="SUPFAM" id="SSF52833">
    <property type="entry name" value="Thioredoxin-like"/>
    <property type="match status" value="2"/>
</dbReference>
<dbReference type="SUPFAM" id="SSF47616">
    <property type="entry name" value="GST C-terminal domain-like"/>
    <property type="match status" value="1"/>
</dbReference>
<dbReference type="Pfam" id="PF02798">
    <property type="entry name" value="GST_N"/>
    <property type="match status" value="1"/>
</dbReference>
<sequence>MPHYKLTYFHLRARGEPIRMMFAIAGVPLEDHRVEFQDWKDVSKSASTPFSALPMLEVDGVKIAQTLAILRYISRETGYAGPDNLSAALADSLADQYADFTMAFVPWHIVNVGFVPGDKDALYESTYIPARAKHFPFFEEALKKSTTGWIANTPELTHADVFIASGIEWLTRVDPNADKLFEGFPLLEAHYKKFFAHPKLEKYLEERPEGTNLLTMPHYKLTYFPLRARGEPIRMMFAIAGVPLEDHRIEFQEWAEYISSLVYSFVL</sequence>
<dbReference type="InterPro" id="IPR010987">
    <property type="entry name" value="Glutathione-S-Trfase_C-like"/>
</dbReference>
<reference evidence="3" key="1">
    <citation type="submission" date="2023-10" db="EMBL/GenBank/DDBJ databases">
        <title>Genome assembly of Pristionchus species.</title>
        <authorList>
            <person name="Yoshida K."/>
            <person name="Sommer R.J."/>
        </authorList>
    </citation>
    <scope>NUCLEOTIDE SEQUENCE</scope>
    <source>
        <strain evidence="3">RS5133</strain>
    </source>
</reference>
<evidence type="ECO:0000259" key="1">
    <source>
        <dbReference type="PROSITE" id="PS50404"/>
    </source>
</evidence>
<evidence type="ECO:0008006" key="5">
    <source>
        <dbReference type="Google" id="ProtNLM"/>
    </source>
</evidence>
<comment type="caution">
    <text evidence="3">The sequence shown here is derived from an EMBL/GenBank/DDBJ whole genome shotgun (WGS) entry which is preliminary data.</text>
</comment>
<dbReference type="InterPro" id="IPR036282">
    <property type="entry name" value="Glutathione-S-Trfase_C_sf"/>
</dbReference>
<dbReference type="SFLD" id="SFLDG00363">
    <property type="entry name" value="AMPS_(cytGST):_Alpha-__Mu-__Pi"/>
    <property type="match status" value="1"/>
</dbReference>
<feature type="domain" description="GST N-terminal" evidence="1">
    <location>
        <begin position="2"/>
        <end position="81"/>
    </location>
</feature>
<dbReference type="CDD" id="cd03192">
    <property type="entry name" value="GST_C_Sigma_like"/>
    <property type="match status" value="1"/>
</dbReference>
<dbReference type="Gene3D" id="3.40.30.10">
    <property type="entry name" value="Glutaredoxin"/>
    <property type="match status" value="2"/>
</dbReference>
<dbReference type="PANTHER" id="PTHR11571:SF256">
    <property type="entry name" value="GST C-TERMINAL DOMAIN-CONTAINING PROTEIN-RELATED"/>
    <property type="match status" value="1"/>
</dbReference>
<dbReference type="InterPro" id="IPR036249">
    <property type="entry name" value="Thioredoxin-like_sf"/>
</dbReference>
<dbReference type="Pfam" id="PF14497">
    <property type="entry name" value="GST_C_3"/>
    <property type="match status" value="1"/>
</dbReference>
<dbReference type="Gene3D" id="1.20.1050.10">
    <property type="match status" value="1"/>
</dbReference>
<dbReference type="FunFam" id="1.20.1050.10:FF:000056">
    <property type="entry name" value="Glutathione S-transferase"/>
    <property type="match status" value="1"/>
</dbReference>
<keyword evidence="4" id="KW-1185">Reference proteome</keyword>
<dbReference type="GO" id="GO:0006749">
    <property type="term" value="P:glutathione metabolic process"/>
    <property type="evidence" value="ECO:0007669"/>
    <property type="project" value="TreeGrafter"/>
</dbReference>
<dbReference type="InterPro" id="IPR004045">
    <property type="entry name" value="Glutathione_S-Trfase_N"/>
</dbReference>
<protein>
    <recommendedName>
        <fullName evidence="5">Glutathione S-transferase</fullName>
    </recommendedName>
</protein>
<dbReference type="PROSITE" id="PS50405">
    <property type="entry name" value="GST_CTER"/>
    <property type="match status" value="1"/>
</dbReference>
<evidence type="ECO:0000259" key="2">
    <source>
        <dbReference type="PROSITE" id="PS50405"/>
    </source>
</evidence>
<dbReference type="AlphaFoldDB" id="A0AAV5V9Q0"/>
<name>A0AAV5V9Q0_9BILA</name>
<feature type="domain" description="GST C-terminal" evidence="2">
    <location>
        <begin position="83"/>
        <end position="224"/>
    </location>
</feature>
<dbReference type="InterPro" id="IPR004046">
    <property type="entry name" value="GST_C"/>
</dbReference>
<dbReference type="PROSITE" id="PS50404">
    <property type="entry name" value="GST_NTER"/>
    <property type="match status" value="2"/>
</dbReference>
<proteinExistence type="predicted"/>
<feature type="domain" description="GST N-terminal" evidence="1">
    <location>
        <begin position="217"/>
        <end position="267"/>
    </location>
</feature>
<organism evidence="3 4">
    <name type="scientific">Pristionchus fissidentatus</name>
    <dbReference type="NCBI Taxonomy" id="1538716"/>
    <lineage>
        <taxon>Eukaryota</taxon>
        <taxon>Metazoa</taxon>
        <taxon>Ecdysozoa</taxon>
        <taxon>Nematoda</taxon>
        <taxon>Chromadorea</taxon>
        <taxon>Rhabditida</taxon>
        <taxon>Rhabditina</taxon>
        <taxon>Diplogasteromorpha</taxon>
        <taxon>Diplogasteroidea</taxon>
        <taxon>Neodiplogasteridae</taxon>
        <taxon>Pristionchus</taxon>
    </lineage>
</organism>
<dbReference type="PANTHER" id="PTHR11571">
    <property type="entry name" value="GLUTATHIONE S-TRANSFERASE"/>
    <property type="match status" value="1"/>
</dbReference>
<dbReference type="InterPro" id="IPR050213">
    <property type="entry name" value="GST_superfamily"/>
</dbReference>
<evidence type="ECO:0000313" key="4">
    <source>
        <dbReference type="Proteomes" id="UP001432322"/>
    </source>
</evidence>
<evidence type="ECO:0000313" key="3">
    <source>
        <dbReference type="EMBL" id="GMT15471.1"/>
    </source>
</evidence>
<dbReference type="Proteomes" id="UP001432322">
    <property type="component" value="Unassembled WGS sequence"/>
</dbReference>
<dbReference type="GO" id="GO:0004364">
    <property type="term" value="F:glutathione transferase activity"/>
    <property type="evidence" value="ECO:0007669"/>
    <property type="project" value="TreeGrafter"/>
</dbReference>
<dbReference type="InterPro" id="IPR040079">
    <property type="entry name" value="Glutathione_S-Trfase"/>
</dbReference>
<dbReference type="SFLD" id="SFLDG01205">
    <property type="entry name" value="AMPS.1"/>
    <property type="match status" value="1"/>
</dbReference>
<gene>
    <name evidence="3" type="ORF">PFISCL1PPCAC_6768</name>
</gene>